<dbReference type="Proteomes" id="UP000460318">
    <property type="component" value="Unassembled WGS sequence"/>
</dbReference>
<dbReference type="RefSeq" id="WP_160499710.1">
    <property type="nucleotide sequence ID" value="NZ_WUBI01000003.1"/>
</dbReference>
<dbReference type="AlphaFoldDB" id="A0A7X3LJN0"/>
<reference evidence="3 4" key="1">
    <citation type="submission" date="2019-12" db="EMBL/GenBank/DDBJ databases">
        <title>Paenibacillus sp. nov., an endophytic bacterium isolated from the stem of Dendrobium.</title>
        <authorList>
            <person name="Zhao R."/>
        </authorList>
    </citation>
    <scope>NUCLEOTIDE SEQUENCE [LARGE SCALE GENOMIC DNA]</scope>
    <source>
        <strain evidence="3 4">HJL G12</strain>
    </source>
</reference>
<dbReference type="Pfam" id="PF01547">
    <property type="entry name" value="SBP_bac_1"/>
    <property type="match status" value="1"/>
</dbReference>
<proteinExistence type="inferred from homology"/>
<accession>A0A7X3LJN0</accession>
<keyword evidence="2" id="KW-0813">Transport</keyword>
<dbReference type="Gene3D" id="3.40.190.10">
    <property type="entry name" value="Periplasmic binding protein-like II"/>
    <property type="match status" value="2"/>
</dbReference>
<dbReference type="PANTHER" id="PTHR43649:SF29">
    <property type="entry name" value="OSMOPROTECTIVE COMPOUNDS-BINDING PROTEIN GGTB"/>
    <property type="match status" value="1"/>
</dbReference>
<dbReference type="EMBL" id="WUBI01000003">
    <property type="protein sequence ID" value="MWV45574.1"/>
    <property type="molecule type" value="Genomic_DNA"/>
</dbReference>
<dbReference type="InterPro" id="IPR050490">
    <property type="entry name" value="Bact_solute-bd_prot1"/>
</dbReference>
<evidence type="ECO:0000256" key="2">
    <source>
        <dbReference type="ARBA" id="ARBA00022448"/>
    </source>
</evidence>
<dbReference type="PANTHER" id="PTHR43649">
    <property type="entry name" value="ARABINOSE-BINDING PROTEIN-RELATED"/>
    <property type="match status" value="1"/>
</dbReference>
<evidence type="ECO:0000313" key="3">
    <source>
        <dbReference type="EMBL" id="MWV45574.1"/>
    </source>
</evidence>
<name>A0A7X3LJN0_9BACL</name>
<comment type="caution">
    <text evidence="3">The sequence shown here is derived from an EMBL/GenBank/DDBJ whole genome shotgun (WGS) entry which is preliminary data.</text>
</comment>
<gene>
    <name evidence="3" type="ORF">GRF59_18335</name>
</gene>
<organism evidence="3 4">
    <name type="scientific">Paenibacillus dendrobii</name>
    <dbReference type="NCBI Taxonomy" id="2691084"/>
    <lineage>
        <taxon>Bacteria</taxon>
        <taxon>Bacillati</taxon>
        <taxon>Bacillota</taxon>
        <taxon>Bacilli</taxon>
        <taxon>Bacillales</taxon>
        <taxon>Paenibacillaceae</taxon>
        <taxon>Paenibacillus</taxon>
    </lineage>
</organism>
<evidence type="ECO:0000313" key="4">
    <source>
        <dbReference type="Proteomes" id="UP000460318"/>
    </source>
</evidence>
<keyword evidence="4" id="KW-1185">Reference proteome</keyword>
<comment type="similarity">
    <text evidence="1">Belongs to the bacterial solute-binding protein 1 family.</text>
</comment>
<evidence type="ECO:0000256" key="1">
    <source>
        <dbReference type="ARBA" id="ARBA00008520"/>
    </source>
</evidence>
<sequence>MKKWLNWSWALLYAAVLTVTVTLVARGNHSAIEEDTTEKITLTFRHFWIAEHDRPMLNIFEDIVRQYESAHPNVKVNFEGMDQTIHREQKLKSEMVTGTPPDMFVLFGGAEIEPYIRSNRLMDLTDFVKNNHLESEFKDLQLWTFNKRIYGLPIEGNAEPLYVNTEIFNKLGLALPETLSQLNEAVKVLKENGYIPFALGNEDRWPAAIFAHYLMERYSDSKQMDNIVQGKNGAAFQNGGYLKAFEQLEEWGREGAFGPSPNDLSTEEAIDLFTHGKAAMYLNGNWDITLFHNEQAPPAFQNEVGVIPFPALNPGGQRSMAGGYTFGIGLSSNLTEAQEKAAFELMQAFYSKNVQERIVYEGLRIPSMRIDFDAQKTGPIFTQVTGLMEQTAQTFVPYDNILSPEVKRSFLAVVEQMINHQISAKDALARMDESLQQYWNLRSSSIVK</sequence>
<protein>
    <submittedName>
        <fullName evidence="3">Extracellular solute-binding protein</fullName>
    </submittedName>
</protein>
<dbReference type="InterPro" id="IPR006059">
    <property type="entry name" value="SBP"/>
</dbReference>
<dbReference type="SUPFAM" id="SSF53850">
    <property type="entry name" value="Periplasmic binding protein-like II"/>
    <property type="match status" value="1"/>
</dbReference>